<evidence type="ECO:0000256" key="1">
    <source>
        <dbReference type="ARBA" id="ARBA00001286"/>
    </source>
</evidence>
<accession>A0AAU7DMW1</accession>
<evidence type="ECO:0000256" key="8">
    <source>
        <dbReference type="HAMAP-Rule" id="MF_00772"/>
    </source>
</evidence>
<gene>
    <name evidence="10" type="primary">ogt</name>
    <name evidence="10" type="ORF">P8935_03340</name>
</gene>
<evidence type="ECO:0000256" key="6">
    <source>
        <dbReference type="ARBA" id="ARBA00023204"/>
    </source>
</evidence>
<dbReference type="EC" id="2.1.1.63" evidence="8"/>
<evidence type="ECO:0000256" key="7">
    <source>
        <dbReference type="ARBA" id="ARBA00049348"/>
    </source>
</evidence>
<dbReference type="GO" id="GO:0005737">
    <property type="term" value="C:cytoplasm"/>
    <property type="evidence" value="ECO:0007669"/>
    <property type="project" value="UniProtKB-SubCell"/>
</dbReference>
<comment type="catalytic activity">
    <reaction evidence="7 8">
        <text>a 6-O-methyl-2'-deoxyguanosine in DNA + L-cysteinyl-[protein] = S-methyl-L-cysteinyl-[protein] + a 2'-deoxyguanosine in DNA</text>
        <dbReference type="Rhea" id="RHEA:24000"/>
        <dbReference type="Rhea" id="RHEA-COMP:10131"/>
        <dbReference type="Rhea" id="RHEA-COMP:10132"/>
        <dbReference type="Rhea" id="RHEA-COMP:11367"/>
        <dbReference type="Rhea" id="RHEA-COMP:11368"/>
        <dbReference type="ChEBI" id="CHEBI:29950"/>
        <dbReference type="ChEBI" id="CHEBI:82612"/>
        <dbReference type="ChEBI" id="CHEBI:85445"/>
        <dbReference type="ChEBI" id="CHEBI:85448"/>
        <dbReference type="EC" id="2.1.1.63"/>
    </reaction>
</comment>
<evidence type="ECO:0000313" key="10">
    <source>
        <dbReference type="EMBL" id="XBH18373.1"/>
    </source>
</evidence>
<keyword evidence="5 8" id="KW-0227">DNA damage</keyword>
<dbReference type="PANTHER" id="PTHR10815">
    <property type="entry name" value="METHYLATED-DNA--PROTEIN-CYSTEINE METHYLTRANSFERASE"/>
    <property type="match status" value="1"/>
</dbReference>
<dbReference type="NCBIfam" id="TIGR00589">
    <property type="entry name" value="ogt"/>
    <property type="match status" value="1"/>
</dbReference>
<evidence type="ECO:0000256" key="4">
    <source>
        <dbReference type="ARBA" id="ARBA00022679"/>
    </source>
</evidence>
<dbReference type="SUPFAM" id="SSF53155">
    <property type="entry name" value="Methylated DNA-protein cysteine methyltransferase domain"/>
    <property type="match status" value="1"/>
</dbReference>
<dbReference type="Gene3D" id="1.10.10.10">
    <property type="entry name" value="Winged helix-like DNA-binding domain superfamily/Winged helix DNA-binding domain"/>
    <property type="match status" value="1"/>
</dbReference>
<dbReference type="InterPro" id="IPR036388">
    <property type="entry name" value="WH-like_DNA-bd_sf"/>
</dbReference>
<feature type="domain" description="Methylated-DNA-[protein]-cysteine S-methyltransferase DNA binding" evidence="9">
    <location>
        <begin position="95"/>
        <end position="174"/>
    </location>
</feature>
<keyword evidence="3 8" id="KW-0489">Methyltransferase</keyword>
<dbReference type="GO" id="GO:0003908">
    <property type="term" value="F:methylated-DNA-[protein]-cysteine S-methyltransferase activity"/>
    <property type="evidence" value="ECO:0007669"/>
    <property type="project" value="UniProtKB-UniRule"/>
</dbReference>
<keyword evidence="2 8" id="KW-0963">Cytoplasm</keyword>
<dbReference type="InterPro" id="IPR001497">
    <property type="entry name" value="MethylDNA_cys_MeTrfase_AS"/>
</dbReference>
<dbReference type="InterPro" id="IPR023546">
    <property type="entry name" value="MGMT"/>
</dbReference>
<evidence type="ECO:0000256" key="5">
    <source>
        <dbReference type="ARBA" id="ARBA00022763"/>
    </source>
</evidence>
<comment type="similarity">
    <text evidence="8">Belongs to the MGMT family.</text>
</comment>
<feature type="active site" description="Nucleophile; methyl group acceptor" evidence="8">
    <location>
        <position position="146"/>
    </location>
</feature>
<dbReference type="FunFam" id="1.10.10.10:FF:000337">
    <property type="entry name" value="Methylated-DNA--protein-cysteine methyltransferase"/>
    <property type="match status" value="1"/>
</dbReference>
<dbReference type="HAMAP" id="MF_00772">
    <property type="entry name" value="OGT"/>
    <property type="match status" value="1"/>
</dbReference>
<dbReference type="InterPro" id="IPR036631">
    <property type="entry name" value="MGMT_N_sf"/>
</dbReference>
<dbReference type="GO" id="GO:0006307">
    <property type="term" value="P:DNA alkylation repair"/>
    <property type="evidence" value="ECO:0007669"/>
    <property type="project" value="UniProtKB-UniRule"/>
</dbReference>
<keyword evidence="4 8" id="KW-0808">Transferase</keyword>
<comment type="function">
    <text evidence="8">Involved in the cellular defense against the biological effects of O6-methylguanine (O6-MeG) and O4-methylthymine (O4-MeT) in DNA. Repairs the methylated nucleobase in DNA by stoichiometrically transferring the methyl group to a cysteine residue in the enzyme. This is a suicide reaction: the enzyme is irreversibly inactivated.</text>
</comment>
<keyword evidence="6 8" id="KW-0234">DNA repair</keyword>
<evidence type="ECO:0000256" key="3">
    <source>
        <dbReference type="ARBA" id="ARBA00022603"/>
    </source>
</evidence>
<sequence>MNTAFSQPLCCFVDRVATPIGVMMIAADADGKLRVALFTEDEEDIRRYLRLQLRSKKFTLEPANNPYGLMSAISSYFAGELGIIDTLPVETGGTPFQQDVWRALRSIPCGSTISYGALAAQIARPAAVRAVGLANGSNPVAVVVPCHRVIGANGSLTGYGGGIERKRWLLDHEKNPRLF</sequence>
<dbReference type="NCBIfam" id="NF007626">
    <property type="entry name" value="PRK10286.1"/>
    <property type="match status" value="1"/>
</dbReference>
<comment type="miscellaneous">
    <text evidence="8">This enzyme catalyzes only one turnover and therefore is not strictly catalytic. According to one definition, an enzyme is a biocatalyst that acts repeatedly and over many reaction cycles.</text>
</comment>
<dbReference type="AlphaFoldDB" id="A0AAU7DMW1"/>
<organism evidence="10">
    <name type="scientific">Telmatobacter sp. DSM 110680</name>
    <dbReference type="NCBI Taxonomy" id="3036704"/>
    <lineage>
        <taxon>Bacteria</taxon>
        <taxon>Pseudomonadati</taxon>
        <taxon>Acidobacteriota</taxon>
        <taxon>Terriglobia</taxon>
        <taxon>Terriglobales</taxon>
        <taxon>Acidobacteriaceae</taxon>
        <taxon>Telmatobacter</taxon>
    </lineage>
</organism>
<dbReference type="PANTHER" id="PTHR10815:SF5">
    <property type="entry name" value="METHYLATED-DNA--PROTEIN-CYSTEINE METHYLTRANSFERASE"/>
    <property type="match status" value="1"/>
</dbReference>
<dbReference type="InterPro" id="IPR014048">
    <property type="entry name" value="MethylDNA_cys_MeTrfase_DNA-bd"/>
</dbReference>
<protein>
    <recommendedName>
        <fullName evidence="8">Methylated-DNA--protein-cysteine methyltransferase</fullName>
        <ecNumber evidence="8">2.1.1.63</ecNumber>
    </recommendedName>
    <alternativeName>
        <fullName evidence="8">6-O-methylguanine-DNA methyltransferase</fullName>
        <shortName evidence="8">MGMT</shortName>
    </alternativeName>
    <alternativeName>
        <fullName evidence="8">O-6-methylguanine-DNA-alkyltransferase</fullName>
    </alternativeName>
</protein>
<name>A0AAU7DMW1_9BACT</name>
<evidence type="ECO:0000259" key="9">
    <source>
        <dbReference type="Pfam" id="PF01035"/>
    </source>
</evidence>
<dbReference type="PROSITE" id="PS00374">
    <property type="entry name" value="MGMT"/>
    <property type="match status" value="1"/>
</dbReference>
<dbReference type="GO" id="GO:0032259">
    <property type="term" value="P:methylation"/>
    <property type="evidence" value="ECO:0007669"/>
    <property type="project" value="UniProtKB-KW"/>
</dbReference>
<dbReference type="SUPFAM" id="SSF46767">
    <property type="entry name" value="Methylated DNA-protein cysteine methyltransferase, C-terminal domain"/>
    <property type="match status" value="1"/>
</dbReference>
<evidence type="ECO:0000256" key="2">
    <source>
        <dbReference type="ARBA" id="ARBA00022490"/>
    </source>
</evidence>
<dbReference type="Pfam" id="PF01035">
    <property type="entry name" value="DNA_binding_1"/>
    <property type="match status" value="1"/>
</dbReference>
<dbReference type="InterPro" id="IPR036217">
    <property type="entry name" value="MethylDNA_cys_MeTrfase_DNAb"/>
</dbReference>
<reference evidence="10" key="1">
    <citation type="submission" date="2023-03" db="EMBL/GenBank/DDBJ databases">
        <title>Edaphobacter sp.</title>
        <authorList>
            <person name="Huber K.J."/>
            <person name="Papendorf J."/>
            <person name="Pilke C."/>
            <person name="Bunk B."/>
            <person name="Sproeer C."/>
            <person name="Pester M."/>
        </authorList>
    </citation>
    <scope>NUCLEOTIDE SEQUENCE</scope>
    <source>
        <strain evidence="10">DSM 110680</strain>
    </source>
</reference>
<dbReference type="EMBL" id="CP121196">
    <property type="protein sequence ID" value="XBH18373.1"/>
    <property type="molecule type" value="Genomic_DNA"/>
</dbReference>
<dbReference type="CDD" id="cd06445">
    <property type="entry name" value="ATase"/>
    <property type="match status" value="1"/>
</dbReference>
<dbReference type="RefSeq" id="WP_348263598.1">
    <property type="nucleotide sequence ID" value="NZ_CP121196.1"/>
</dbReference>
<comment type="catalytic activity">
    <reaction evidence="1 8">
        <text>a 4-O-methyl-thymidine in DNA + L-cysteinyl-[protein] = a thymidine in DNA + S-methyl-L-cysteinyl-[protein]</text>
        <dbReference type="Rhea" id="RHEA:53428"/>
        <dbReference type="Rhea" id="RHEA-COMP:10131"/>
        <dbReference type="Rhea" id="RHEA-COMP:10132"/>
        <dbReference type="Rhea" id="RHEA-COMP:13555"/>
        <dbReference type="Rhea" id="RHEA-COMP:13556"/>
        <dbReference type="ChEBI" id="CHEBI:29950"/>
        <dbReference type="ChEBI" id="CHEBI:82612"/>
        <dbReference type="ChEBI" id="CHEBI:137386"/>
        <dbReference type="ChEBI" id="CHEBI:137387"/>
        <dbReference type="EC" id="2.1.1.63"/>
    </reaction>
</comment>
<proteinExistence type="inferred from homology"/>
<comment type="subcellular location">
    <subcellularLocation>
        <location evidence="8">Cytoplasm</location>
    </subcellularLocation>
</comment>